<organism evidence="1">
    <name type="scientific">Salmo trutta</name>
    <name type="common">Brown trout</name>
    <dbReference type="NCBI Taxonomy" id="8032"/>
    <lineage>
        <taxon>Eukaryota</taxon>
        <taxon>Metazoa</taxon>
        <taxon>Chordata</taxon>
        <taxon>Craniata</taxon>
        <taxon>Vertebrata</taxon>
        <taxon>Euteleostomi</taxon>
        <taxon>Actinopterygii</taxon>
        <taxon>Neopterygii</taxon>
        <taxon>Teleostei</taxon>
        <taxon>Protacanthopterygii</taxon>
        <taxon>Salmoniformes</taxon>
        <taxon>Salmonidae</taxon>
        <taxon>Salmoninae</taxon>
        <taxon>Salmo</taxon>
    </lineage>
</organism>
<dbReference type="EMBL" id="HG799017">
    <property type="protein sequence ID" value="CDL70784.1"/>
    <property type="molecule type" value="mRNA"/>
</dbReference>
<feature type="non-terminal residue" evidence="1">
    <location>
        <position position="1"/>
    </location>
</feature>
<gene>
    <name evidence="1" type="primary">C3-4</name>
</gene>
<name>W1I9B0_SALTR</name>
<evidence type="ECO:0000313" key="1">
    <source>
        <dbReference type="EMBL" id="CDL70784.1"/>
    </source>
</evidence>
<dbReference type="AlphaFoldDB" id="W1I9B0"/>
<sequence length="69" mass="7942">MTDSKVWTKSFPVPSSLRVSYGMRRVCHNVLKIWIVLYRNQLPYRIPSPAGRSLLLACPKHMESVCLNP</sequence>
<feature type="non-terminal residue" evidence="1">
    <location>
        <position position="69"/>
    </location>
</feature>
<reference evidence="1" key="1">
    <citation type="submission" date="2013-10" db="EMBL/GenBank/DDBJ databases">
        <title>Heterogeneous infections in fish: Transcriptomic studies on the trout immune response to single and co-infections.</title>
        <authorList>
            <person name="Gorgoglione B."/>
            <person name="Secombes C.J."/>
        </authorList>
    </citation>
    <scope>NUCLEOTIDE SEQUENCE</scope>
    <source>
        <tissue evidence="1">Kidney</tissue>
    </source>
</reference>
<accession>W1I9B0</accession>
<protein>
    <submittedName>
        <fullName evidence="1">Complement Component C3-4</fullName>
    </submittedName>
</protein>
<proteinExistence type="evidence at transcript level"/>